<name>A0A7I4DGH5_PHYPA</name>
<reference evidence="16 17" key="1">
    <citation type="journal article" date="2008" name="Science">
        <title>The Physcomitrella genome reveals evolutionary insights into the conquest of land by plants.</title>
        <authorList>
            <person name="Rensing S."/>
            <person name="Lang D."/>
            <person name="Zimmer A."/>
            <person name="Terry A."/>
            <person name="Salamov A."/>
            <person name="Shapiro H."/>
            <person name="Nishiyama T."/>
            <person name="Perroud P.-F."/>
            <person name="Lindquist E."/>
            <person name="Kamisugi Y."/>
            <person name="Tanahashi T."/>
            <person name="Sakakibara K."/>
            <person name="Fujita T."/>
            <person name="Oishi K."/>
            <person name="Shin-I T."/>
            <person name="Kuroki Y."/>
            <person name="Toyoda A."/>
            <person name="Suzuki Y."/>
            <person name="Hashimoto A."/>
            <person name="Yamaguchi K."/>
            <person name="Sugano A."/>
            <person name="Kohara Y."/>
            <person name="Fujiyama A."/>
            <person name="Anterola A."/>
            <person name="Aoki S."/>
            <person name="Ashton N."/>
            <person name="Barbazuk W.B."/>
            <person name="Barker E."/>
            <person name="Bennetzen J."/>
            <person name="Bezanilla M."/>
            <person name="Blankenship R."/>
            <person name="Cho S.H."/>
            <person name="Dutcher S."/>
            <person name="Estelle M."/>
            <person name="Fawcett J.A."/>
            <person name="Gundlach H."/>
            <person name="Hanada K."/>
            <person name="Heyl A."/>
            <person name="Hicks K.A."/>
            <person name="Hugh J."/>
            <person name="Lohr M."/>
            <person name="Mayer K."/>
            <person name="Melkozernov A."/>
            <person name="Murata T."/>
            <person name="Nelson D."/>
            <person name="Pils B."/>
            <person name="Prigge M."/>
            <person name="Reiss B."/>
            <person name="Renner T."/>
            <person name="Rombauts S."/>
            <person name="Rushton P."/>
            <person name="Sanderfoot A."/>
            <person name="Schween G."/>
            <person name="Shiu S.-H."/>
            <person name="Stueber K."/>
            <person name="Theodoulou F.L."/>
            <person name="Tu H."/>
            <person name="Van de Peer Y."/>
            <person name="Verrier P.J."/>
            <person name="Waters E."/>
            <person name="Wood A."/>
            <person name="Yang L."/>
            <person name="Cove D."/>
            <person name="Cuming A."/>
            <person name="Hasebe M."/>
            <person name="Lucas S."/>
            <person name="Mishler D.B."/>
            <person name="Reski R."/>
            <person name="Grigoriev I."/>
            <person name="Quatrano R.S."/>
            <person name="Boore J.L."/>
        </authorList>
    </citation>
    <scope>NUCLEOTIDE SEQUENCE [LARGE SCALE GENOMIC DNA]</scope>
    <source>
        <strain evidence="16 17">cv. Gransden 2004</strain>
    </source>
</reference>
<dbReference type="Gramene" id="Pp3c3_19120V3.7">
    <property type="protein sequence ID" value="Pp3c3_19120V3.7"/>
    <property type="gene ID" value="Pp3c3_19120"/>
</dbReference>
<keyword evidence="10" id="KW-0156">Chromatin regulator</keyword>
<dbReference type="PANTHER" id="PTHR10625">
    <property type="entry name" value="HISTONE DEACETYLASE HDAC1-RELATED"/>
    <property type="match status" value="1"/>
</dbReference>
<dbReference type="InterPro" id="IPR001876">
    <property type="entry name" value="Znf_RanBP2"/>
</dbReference>
<dbReference type="GO" id="GO:0141221">
    <property type="term" value="F:histone deacetylase activity, hydrolytic mechanism"/>
    <property type="evidence" value="ECO:0007669"/>
    <property type="project" value="UniProtKB-EC"/>
</dbReference>
<keyword evidence="7" id="KW-0863">Zinc-finger</keyword>
<sequence>MGANSPAEGELDHVSGENAVKDVFQEKGKEVEKDVHPLAAFLALHGIDGAEDDDEMESEDEEWQPHVRWICTNCIMPNPEDEVYCWKCNEHRNSSILEQGFMSVSSEPKGVDGSAKPVAKKEICPSQMLSKNLTFSGTFMCGKEKKTAIGYDDRMLLHEETGKSHPERPDRLRAIMGGLQASGLLSGTCFTIPAREATQAELELVHTANHIGAVQATEGQDLSYFTPDTYANEHSALAARLAAGICTDLASAIMTGKAHNGFAAVRPPGHHAEQEQVMGFCLHNNACVAARAAQAAGAKKVLIVDWDVHHGNGTQEIFEQDPTVLYISLHRHEAGAFYPGTGWAHQVGSGPGEGFCVNIPWSCGGIGDGDYLSAFQHVVMPIARQFEPDMTIISAGFDAARGDPLGGCDVTPEGYAQMTFLLSSLSGGRILVVLEGGYNLRSISASAAAVMKVLQGTNPGPLPDDLQPTPVGAAAMLELFMIQRRYWSNLHDATFLKFGALLDSWSKAGERKSSKRRHIGGPIWWKWGRKRVLYDIWLRGQMKHHSSSRHDHSCPCC</sequence>
<dbReference type="GeneID" id="112280701"/>
<dbReference type="OrthoDB" id="424012at2759"/>
<dbReference type="GO" id="GO:0040029">
    <property type="term" value="P:epigenetic regulation of gene expression"/>
    <property type="evidence" value="ECO:0000318"/>
    <property type="project" value="GO_Central"/>
</dbReference>
<keyword evidence="8" id="KW-0378">Hydrolase</keyword>
<evidence type="ECO:0000256" key="11">
    <source>
        <dbReference type="ARBA" id="ARBA00023015"/>
    </source>
</evidence>
<evidence type="ECO:0000256" key="1">
    <source>
        <dbReference type="ARBA" id="ARBA00001947"/>
    </source>
</evidence>
<dbReference type="AlphaFoldDB" id="A0A7I4DGH5"/>
<evidence type="ECO:0000256" key="9">
    <source>
        <dbReference type="ARBA" id="ARBA00022833"/>
    </source>
</evidence>
<evidence type="ECO:0000313" key="17">
    <source>
        <dbReference type="Proteomes" id="UP000006727"/>
    </source>
</evidence>
<organism evidence="16 17">
    <name type="scientific">Physcomitrium patens</name>
    <name type="common">Spreading-leaved earth moss</name>
    <name type="synonym">Physcomitrella patens</name>
    <dbReference type="NCBI Taxonomy" id="3218"/>
    <lineage>
        <taxon>Eukaryota</taxon>
        <taxon>Viridiplantae</taxon>
        <taxon>Streptophyta</taxon>
        <taxon>Embryophyta</taxon>
        <taxon>Bryophyta</taxon>
        <taxon>Bryophytina</taxon>
        <taxon>Bryopsida</taxon>
        <taxon>Funariidae</taxon>
        <taxon>Funariales</taxon>
        <taxon>Funariaceae</taxon>
        <taxon>Physcomitrium</taxon>
    </lineage>
</organism>
<proteinExistence type="inferred from homology"/>
<evidence type="ECO:0000256" key="12">
    <source>
        <dbReference type="ARBA" id="ARBA00023163"/>
    </source>
</evidence>
<dbReference type="InterPro" id="IPR037138">
    <property type="entry name" value="His_deacetylse_dom_sf"/>
</dbReference>
<dbReference type="PRINTS" id="PR01270">
    <property type="entry name" value="HDASUPER"/>
</dbReference>
<dbReference type="Gene3D" id="3.40.800.20">
    <property type="entry name" value="Histone deacetylase domain"/>
    <property type="match status" value="1"/>
</dbReference>
<dbReference type="Proteomes" id="UP000006727">
    <property type="component" value="Chromosome 3"/>
</dbReference>
<accession>A0A7I4DGH5</accession>
<dbReference type="InterPro" id="IPR023801">
    <property type="entry name" value="His_deacetylse_dom"/>
</dbReference>
<dbReference type="EMBL" id="ABEU02000003">
    <property type="status" value="NOT_ANNOTATED_CDS"/>
    <property type="molecule type" value="Genomic_DNA"/>
</dbReference>
<comment type="catalytic activity">
    <reaction evidence="14">
        <text>N(6)-acetyl-L-lysyl-[histone] + H2O = L-lysyl-[histone] + acetate</text>
        <dbReference type="Rhea" id="RHEA:58196"/>
        <dbReference type="Rhea" id="RHEA-COMP:9845"/>
        <dbReference type="Rhea" id="RHEA-COMP:11338"/>
        <dbReference type="ChEBI" id="CHEBI:15377"/>
        <dbReference type="ChEBI" id="CHEBI:29969"/>
        <dbReference type="ChEBI" id="CHEBI:30089"/>
        <dbReference type="ChEBI" id="CHEBI:61930"/>
        <dbReference type="EC" id="3.5.1.98"/>
    </reaction>
    <physiologicalReaction direction="left-to-right" evidence="14">
        <dbReference type="Rhea" id="RHEA:58197"/>
    </physiologicalReaction>
</comment>
<dbReference type="Gramene" id="Pp3c3_19120V3.8">
    <property type="protein sequence ID" value="Pp3c3_19120V3.8"/>
    <property type="gene ID" value="Pp3c3_19120"/>
</dbReference>
<evidence type="ECO:0000256" key="14">
    <source>
        <dbReference type="ARBA" id="ARBA00049416"/>
    </source>
</evidence>
<reference evidence="16 17" key="2">
    <citation type="journal article" date="2018" name="Plant J.">
        <title>The Physcomitrella patens chromosome-scale assembly reveals moss genome structure and evolution.</title>
        <authorList>
            <person name="Lang D."/>
            <person name="Ullrich K.K."/>
            <person name="Murat F."/>
            <person name="Fuchs J."/>
            <person name="Jenkins J."/>
            <person name="Haas F.B."/>
            <person name="Piednoel M."/>
            <person name="Gundlach H."/>
            <person name="Van Bel M."/>
            <person name="Meyberg R."/>
            <person name="Vives C."/>
            <person name="Morata J."/>
            <person name="Symeonidi A."/>
            <person name="Hiss M."/>
            <person name="Muchero W."/>
            <person name="Kamisugi Y."/>
            <person name="Saleh O."/>
            <person name="Blanc G."/>
            <person name="Decker E.L."/>
            <person name="van Gessel N."/>
            <person name="Grimwood J."/>
            <person name="Hayes R.D."/>
            <person name="Graham S.W."/>
            <person name="Gunter L.E."/>
            <person name="McDaniel S.F."/>
            <person name="Hoernstein S.N.W."/>
            <person name="Larsson A."/>
            <person name="Li F.W."/>
            <person name="Perroud P.F."/>
            <person name="Phillips J."/>
            <person name="Ranjan P."/>
            <person name="Rokshar D.S."/>
            <person name="Rothfels C.J."/>
            <person name="Schneider L."/>
            <person name="Shu S."/>
            <person name="Stevenson D.W."/>
            <person name="Thummler F."/>
            <person name="Tillich M."/>
            <person name="Villarreal Aguilar J.C."/>
            <person name="Widiez T."/>
            <person name="Wong G.K."/>
            <person name="Wymore A."/>
            <person name="Zhang Y."/>
            <person name="Zimmer A.D."/>
            <person name="Quatrano R.S."/>
            <person name="Mayer K.F.X."/>
            <person name="Goodstein D."/>
            <person name="Casacuberta J.M."/>
            <person name="Vandepoele K."/>
            <person name="Reski R."/>
            <person name="Cuming A.C."/>
            <person name="Tuskan G.A."/>
            <person name="Maumus F."/>
            <person name="Salse J."/>
            <person name="Schmutz J."/>
            <person name="Rensing S.A."/>
        </authorList>
    </citation>
    <scope>NUCLEOTIDE SEQUENCE [LARGE SCALE GENOMIC DNA]</scope>
    <source>
        <strain evidence="16 17">cv. Gransden 2004</strain>
    </source>
</reference>
<dbReference type="RefSeq" id="XP_024372280.1">
    <property type="nucleotide sequence ID" value="XM_024516512.2"/>
</dbReference>
<dbReference type="EnsemblPlants" id="Pp3c3_19120V3.7">
    <property type="protein sequence ID" value="Pp3c3_19120V3.7"/>
    <property type="gene ID" value="Pp3c3_19120"/>
</dbReference>
<dbReference type="GO" id="GO:0005737">
    <property type="term" value="C:cytoplasm"/>
    <property type="evidence" value="ECO:0000318"/>
    <property type="project" value="GO_Central"/>
</dbReference>
<dbReference type="Pfam" id="PF00850">
    <property type="entry name" value="Hist_deacetyl"/>
    <property type="match status" value="1"/>
</dbReference>
<dbReference type="EnsemblPlants" id="Pp3c3_19120V3.8">
    <property type="protein sequence ID" value="Pp3c3_19120V3.8"/>
    <property type="gene ID" value="Pp3c3_19120"/>
</dbReference>
<protein>
    <recommendedName>
        <fullName evidence="4">histone deacetylase</fullName>
        <ecNumber evidence="4">3.5.1.98</ecNumber>
    </recommendedName>
</protein>
<dbReference type="SUPFAM" id="SSF52768">
    <property type="entry name" value="Arginase/deacetylase"/>
    <property type="match status" value="1"/>
</dbReference>
<dbReference type="FunCoup" id="A0A7I4DGH5">
    <property type="interactions" value="841"/>
</dbReference>
<evidence type="ECO:0000256" key="3">
    <source>
        <dbReference type="ARBA" id="ARBA00007738"/>
    </source>
</evidence>
<evidence type="ECO:0000256" key="10">
    <source>
        <dbReference type="ARBA" id="ARBA00022853"/>
    </source>
</evidence>
<gene>
    <name evidence="16" type="primary">LOC112280701</name>
</gene>
<dbReference type="CDD" id="cd09992">
    <property type="entry name" value="HDAC_classII"/>
    <property type="match status" value="1"/>
</dbReference>
<evidence type="ECO:0000256" key="7">
    <source>
        <dbReference type="ARBA" id="ARBA00022771"/>
    </source>
</evidence>
<dbReference type="Gramene" id="Pp3c3_19120V3.9">
    <property type="protein sequence ID" value="Pp3c3_19120V3.9"/>
    <property type="gene ID" value="Pp3c3_19120"/>
</dbReference>
<keyword evidence="11" id="KW-0805">Transcription regulation</keyword>
<keyword evidence="13" id="KW-0539">Nucleus</keyword>
<dbReference type="InterPro" id="IPR000286">
    <property type="entry name" value="HDACs"/>
</dbReference>
<evidence type="ECO:0000313" key="16">
    <source>
        <dbReference type="EnsemblPlants" id="Pp3c3_19120V3.9"/>
    </source>
</evidence>
<evidence type="ECO:0000256" key="13">
    <source>
        <dbReference type="ARBA" id="ARBA00023242"/>
    </source>
</evidence>
<keyword evidence="6" id="KW-0479">Metal-binding</keyword>
<dbReference type="EC" id="3.5.1.98" evidence="4"/>
<dbReference type="EnsemblPlants" id="Pp3c3_19120V3.9">
    <property type="protein sequence ID" value="Pp3c3_19120V3.9"/>
    <property type="gene ID" value="Pp3c3_19120"/>
</dbReference>
<comment type="subcellular location">
    <subcellularLocation>
        <location evidence="2">Nucleus</location>
    </subcellularLocation>
</comment>
<dbReference type="GO" id="GO:0000118">
    <property type="term" value="C:histone deacetylase complex"/>
    <property type="evidence" value="ECO:0000318"/>
    <property type="project" value="GO_Central"/>
</dbReference>
<dbReference type="KEGG" id="ppp:112280701"/>
<evidence type="ECO:0000256" key="6">
    <source>
        <dbReference type="ARBA" id="ARBA00022723"/>
    </source>
</evidence>
<comment type="similarity">
    <text evidence="3">Belongs to the histone deacetylase family. HD type 2 subfamily.</text>
</comment>
<evidence type="ECO:0000256" key="4">
    <source>
        <dbReference type="ARBA" id="ARBA00012111"/>
    </source>
</evidence>
<evidence type="ECO:0000256" key="5">
    <source>
        <dbReference type="ARBA" id="ARBA00022491"/>
    </source>
</evidence>
<evidence type="ECO:0000256" key="8">
    <source>
        <dbReference type="ARBA" id="ARBA00022801"/>
    </source>
</evidence>
<dbReference type="GO" id="GO:0008270">
    <property type="term" value="F:zinc ion binding"/>
    <property type="evidence" value="ECO:0007669"/>
    <property type="project" value="UniProtKB-KW"/>
</dbReference>
<evidence type="ECO:0000256" key="2">
    <source>
        <dbReference type="ARBA" id="ARBA00004123"/>
    </source>
</evidence>
<keyword evidence="17" id="KW-1185">Reference proteome</keyword>
<evidence type="ECO:0000259" key="15">
    <source>
        <dbReference type="PROSITE" id="PS01358"/>
    </source>
</evidence>
<dbReference type="PANTHER" id="PTHR10625:SF5">
    <property type="entry name" value="HISTONE DEACETYLASE"/>
    <property type="match status" value="1"/>
</dbReference>
<keyword evidence="5" id="KW-0678">Repressor</keyword>
<keyword evidence="12" id="KW-0804">Transcription</keyword>
<dbReference type="InterPro" id="IPR023696">
    <property type="entry name" value="Ureohydrolase_dom_sf"/>
</dbReference>
<reference evidence="16" key="3">
    <citation type="submission" date="2020-12" db="UniProtKB">
        <authorList>
            <consortium name="EnsemblPlants"/>
        </authorList>
    </citation>
    <scope>IDENTIFICATION</scope>
</reference>
<comment type="cofactor">
    <cofactor evidence="1">
        <name>Zn(2+)</name>
        <dbReference type="ChEBI" id="CHEBI:29105"/>
    </cofactor>
</comment>
<dbReference type="PROSITE" id="PS01358">
    <property type="entry name" value="ZF_RANBP2_1"/>
    <property type="match status" value="1"/>
</dbReference>
<keyword evidence="9" id="KW-0862">Zinc</keyword>
<dbReference type="GO" id="GO:0004407">
    <property type="term" value="F:histone deacetylase activity"/>
    <property type="evidence" value="ECO:0000318"/>
    <property type="project" value="GO_Central"/>
</dbReference>
<dbReference type="FunFam" id="3.40.800.20:FF:000014">
    <property type="entry name" value="Histone deacetylase 15"/>
    <property type="match status" value="1"/>
</dbReference>
<feature type="domain" description="RanBP2-type" evidence="15">
    <location>
        <begin position="69"/>
        <end position="88"/>
    </location>
</feature>